<dbReference type="InterPro" id="IPR000868">
    <property type="entry name" value="Isochorismatase-like_dom"/>
</dbReference>
<dbReference type="OrthoDB" id="9791276at2"/>
<dbReference type="AlphaFoldDB" id="A0A5B2TJD4"/>
<dbReference type="InterPro" id="IPR052347">
    <property type="entry name" value="Isochorismatase_Nicotinamidase"/>
</dbReference>
<comment type="pathway">
    <text evidence="5">Cofactor biosynthesis; nicotinate biosynthesis; nicotinate from nicotinamide: step 1/1.</text>
</comment>
<dbReference type="NCBIfam" id="NF008623">
    <property type="entry name" value="PRK11609.1"/>
    <property type="match status" value="1"/>
</dbReference>
<dbReference type="InterPro" id="IPR036380">
    <property type="entry name" value="Isochorismatase-like_sf"/>
</dbReference>
<dbReference type="GO" id="GO:0019363">
    <property type="term" value="P:pyridine nucleotide biosynthetic process"/>
    <property type="evidence" value="ECO:0007669"/>
    <property type="project" value="UniProtKB-KW"/>
</dbReference>
<evidence type="ECO:0000256" key="5">
    <source>
        <dbReference type="ARBA" id="ARBA00037900"/>
    </source>
</evidence>
<name>A0A5B2TJD4_9PROT</name>
<evidence type="ECO:0000256" key="2">
    <source>
        <dbReference type="ARBA" id="ARBA00022642"/>
    </source>
</evidence>
<reference evidence="9 10" key="1">
    <citation type="journal article" date="2015" name="Int. J. Syst. Evol. Microbiol.">
        <title>Roseomonas oryzae sp. nov., isolated from paddy rhizosphere soil.</title>
        <authorList>
            <person name="Ramaprasad E.V."/>
            <person name="Sasikala Ch."/>
            <person name="Ramana Ch.V."/>
        </authorList>
    </citation>
    <scope>NUCLEOTIDE SEQUENCE [LARGE SCALE GENOMIC DNA]</scope>
    <source>
        <strain evidence="9 10">KCTC 42542</strain>
    </source>
</reference>
<evidence type="ECO:0000313" key="10">
    <source>
        <dbReference type="Proteomes" id="UP000322110"/>
    </source>
</evidence>
<evidence type="ECO:0000313" key="9">
    <source>
        <dbReference type="EMBL" id="KAA2214085.1"/>
    </source>
</evidence>
<dbReference type="PANTHER" id="PTHR11080:SF2">
    <property type="entry name" value="LD05707P"/>
    <property type="match status" value="1"/>
</dbReference>
<organism evidence="9 10">
    <name type="scientific">Teichococcus oryzae</name>
    <dbReference type="NCBI Taxonomy" id="1608942"/>
    <lineage>
        <taxon>Bacteria</taxon>
        <taxon>Pseudomonadati</taxon>
        <taxon>Pseudomonadota</taxon>
        <taxon>Alphaproteobacteria</taxon>
        <taxon>Acetobacterales</taxon>
        <taxon>Roseomonadaceae</taxon>
        <taxon>Roseomonas</taxon>
    </lineage>
</organism>
<dbReference type="GO" id="GO:0046872">
    <property type="term" value="F:metal ion binding"/>
    <property type="evidence" value="ECO:0007669"/>
    <property type="project" value="UniProtKB-KW"/>
</dbReference>
<comment type="similarity">
    <text evidence="1">Belongs to the isochorismatase family.</text>
</comment>
<accession>A0A5B2TJD4</accession>
<dbReference type="SUPFAM" id="SSF52499">
    <property type="entry name" value="Isochorismatase-like hydrolases"/>
    <property type="match status" value="1"/>
</dbReference>
<dbReference type="EMBL" id="VUKA01000002">
    <property type="protein sequence ID" value="KAA2214085.1"/>
    <property type="molecule type" value="Genomic_DNA"/>
</dbReference>
<keyword evidence="4 9" id="KW-0378">Hydrolase</keyword>
<dbReference type="Proteomes" id="UP000322110">
    <property type="component" value="Unassembled WGS sequence"/>
</dbReference>
<comment type="caution">
    <text evidence="9">The sequence shown here is derived from an EMBL/GenBank/DDBJ whole genome shotgun (WGS) entry which is preliminary data.</text>
</comment>
<dbReference type="GO" id="GO:0008936">
    <property type="term" value="F:nicotinamidase activity"/>
    <property type="evidence" value="ECO:0007669"/>
    <property type="project" value="UniProtKB-EC"/>
</dbReference>
<evidence type="ECO:0000259" key="8">
    <source>
        <dbReference type="Pfam" id="PF00857"/>
    </source>
</evidence>
<keyword evidence="3" id="KW-0479">Metal-binding</keyword>
<dbReference type="EC" id="3.5.1.19" evidence="6"/>
<evidence type="ECO:0000256" key="4">
    <source>
        <dbReference type="ARBA" id="ARBA00022801"/>
    </source>
</evidence>
<evidence type="ECO:0000256" key="6">
    <source>
        <dbReference type="ARBA" id="ARBA00039017"/>
    </source>
</evidence>
<feature type="domain" description="Isochorismatase-like" evidence="8">
    <location>
        <begin position="10"/>
        <end position="204"/>
    </location>
</feature>
<dbReference type="RefSeq" id="WP_149811740.1">
    <property type="nucleotide sequence ID" value="NZ_VUKA01000002.1"/>
</dbReference>
<sequence length="209" mass="22725">MIRIAPDHDLLLVVDVQPDFMPGGALPAADGDAVVPAINRILPRFSHAVATQDWHPVDHASFASQHPGKAAFETVRLFYGEQVLWPDHCVQGTPGAALHPALDAARFQMVLRKGFRRAIDSYSAFRENDRATQTGLHGYLAERGIRRIFIAGLARGYCTDVSAEDAADLGYQVVLLEDACRGITPEATAAGTRRLRDKGVLLARSDELG</sequence>
<evidence type="ECO:0000256" key="1">
    <source>
        <dbReference type="ARBA" id="ARBA00006336"/>
    </source>
</evidence>
<dbReference type="CDD" id="cd01011">
    <property type="entry name" value="nicotinamidase"/>
    <property type="match status" value="1"/>
</dbReference>
<gene>
    <name evidence="9" type="primary">pncA</name>
    <name evidence="9" type="ORF">F0Q34_08615</name>
</gene>
<keyword evidence="2" id="KW-0662">Pyridine nucleotide biosynthesis</keyword>
<protein>
    <recommendedName>
        <fullName evidence="6">nicotinamidase</fullName>
        <ecNumber evidence="6">3.5.1.19</ecNumber>
    </recommendedName>
    <alternativeName>
        <fullName evidence="7">Nicotinamide deamidase</fullName>
    </alternativeName>
</protein>
<proteinExistence type="inferred from homology"/>
<keyword evidence="10" id="KW-1185">Reference proteome</keyword>
<evidence type="ECO:0000256" key="3">
    <source>
        <dbReference type="ARBA" id="ARBA00022723"/>
    </source>
</evidence>
<dbReference type="PANTHER" id="PTHR11080">
    <property type="entry name" value="PYRAZINAMIDASE/NICOTINAMIDASE"/>
    <property type="match status" value="1"/>
</dbReference>
<dbReference type="Gene3D" id="3.40.50.850">
    <property type="entry name" value="Isochorismatase-like"/>
    <property type="match status" value="1"/>
</dbReference>
<evidence type="ECO:0000256" key="7">
    <source>
        <dbReference type="ARBA" id="ARBA00043224"/>
    </source>
</evidence>
<dbReference type="Pfam" id="PF00857">
    <property type="entry name" value="Isochorismatase"/>
    <property type="match status" value="1"/>
</dbReference>